<reference evidence="2" key="2">
    <citation type="submission" date="2023-06" db="EMBL/GenBank/DDBJ databases">
        <authorList>
            <consortium name="Lawrence Berkeley National Laboratory"/>
            <person name="Haridas S."/>
            <person name="Hensen N."/>
            <person name="Bonometti L."/>
            <person name="Westerberg I."/>
            <person name="Brannstrom I.O."/>
            <person name="Guillou S."/>
            <person name="Cros-Aarteil S."/>
            <person name="Calhoun S."/>
            <person name="Kuo A."/>
            <person name="Mondo S."/>
            <person name="Pangilinan J."/>
            <person name="Riley R."/>
            <person name="Labutti K."/>
            <person name="Andreopoulos B."/>
            <person name="Lipzen A."/>
            <person name="Chen C."/>
            <person name="Yanf M."/>
            <person name="Daum C."/>
            <person name="Ng V."/>
            <person name="Clum A."/>
            <person name="Steindorff A."/>
            <person name="Ohm R."/>
            <person name="Martin F."/>
            <person name="Silar P."/>
            <person name="Natvig D."/>
            <person name="Lalanne C."/>
            <person name="Gautier V."/>
            <person name="Ament-Velasquez S.L."/>
            <person name="Kruys A."/>
            <person name="Hutchinson M.I."/>
            <person name="Powell A.J."/>
            <person name="Barry K."/>
            <person name="Miller A.N."/>
            <person name="Grigoriev I.V."/>
            <person name="Debuchy R."/>
            <person name="Gladieux P."/>
            <person name="Thoren M.H."/>
            <person name="Johannesson H."/>
        </authorList>
    </citation>
    <scope>NUCLEOTIDE SEQUENCE</scope>
    <source>
        <strain evidence="2">SMH4131-1</strain>
    </source>
</reference>
<organism evidence="2 3">
    <name type="scientific">Cercophora scortea</name>
    <dbReference type="NCBI Taxonomy" id="314031"/>
    <lineage>
        <taxon>Eukaryota</taxon>
        <taxon>Fungi</taxon>
        <taxon>Dikarya</taxon>
        <taxon>Ascomycota</taxon>
        <taxon>Pezizomycotina</taxon>
        <taxon>Sordariomycetes</taxon>
        <taxon>Sordariomycetidae</taxon>
        <taxon>Sordariales</taxon>
        <taxon>Lasiosphaeriaceae</taxon>
        <taxon>Cercophora</taxon>
    </lineage>
</organism>
<reference evidence="2" key="1">
    <citation type="journal article" date="2023" name="Mol. Phylogenet. Evol.">
        <title>Genome-scale phylogeny and comparative genomics of the fungal order Sordariales.</title>
        <authorList>
            <person name="Hensen N."/>
            <person name="Bonometti L."/>
            <person name="Westerberg I."/>
            <person name="Brannstrom I.O."/>
            <person name="Guillou S."/>
            <person name="Cros-Aarteil S."/>
            <person name="Calhoun S."/>
            <person name="Haridas S."/>
            <person name="Kuo A."/>
            <person name="Mondo S."/>
            <person name="Pangilinan J."/>
            <person name="Riley R."/>
            <person name="LaButti K."/>
            <person name="Andreopoulos B."/>
            <person name="Lipzen A."/>
            <person name="Chen C."/>
            <person name="Yan M."/>
            <person name="Daum C."/>
            <person name="Ng V."/>
            <person name="Clum A."/>
            <person name="Steindorff A."/>
            <person name="Ohm R.A."/>
            <person name="Martin F."/>
            <person name="Silar P."/>
            <person name="Natvig D.O."/>
            <person name="Lalanne C."/>
            <person name="Gautier V."/>
            <person name="Ament-Velasquez S.L."/>
            <person name="Kruys A."/>
            <person name="Hutchinson M.I."/>
            <person name="Powell A.J."/>
            <person name="Barry K."/>
            <person name="Miller A.N."/>
            <person name="Grigoriev I.V."/>
            <person name="Debuchy R."/>
            <person name="Gladieux P."/>
            <person name="Hiltunen Thoren M."/>
            <person name="Johannesson H."/>
        </authorList>
    </citation>
    <scope>NUCLEOTIDE SEQUENCE</scope>
    <source>
        <strain evidence="2">SMH4131-1</strain>
    </source>
</reference>
<protein>
    <submittedName>
        <fullName evidence="2">Uncharacterized protein</fullName>
    </submittedName>
</protein>
<proteinExistence type="predicted"/>
<keyword evidence="1" id="KW-0812">Transmembrane</keyword>
<keyword evidence="1" id="KW-1133">Transmembrane helix</keyword>
<keyword evidence="1" id="KW-0472">Membrane</keyword>
<evidence type="ECO:0000313" key="2">
    <source>
        <dbReference type="EMBL" id="KAK3332600.1"/>
    </source>
</evidence>
<name>A0AAE0MHP8_9PEZI</name>
<feature type="transmembrane region" description="Helical" evidence="1">
    <location>
        <begin position="133"/>
        <end position="155"/>
    </location>
</feature>
<comment type="caution">
    <text evidence="2">The sequence shown here is derived from an EMBL/GenBank/DDBJ whole genome shotgun (WGS) entry which is preliminary data.</text>
</comment>
<gene>
    <name evidence="2" type="ORF">B0T19DRAFT_416086</name>
</gene>
<dbReference type="AlphaFoldDB" id="A0AAE0MHP8"/>
<accession>A0AAE0MHP8</accession>
<sequence length="210" mass="22867">MVPKTIAPPTFGNFKPLCKVISRTPRGQLFGGWCMLNPVSQASHPSQNHCLSISMSSAWKRWTLDSRLRRDVSILRNSGSRLFCGICPTSIFKLKSRNSASHASHRALSTSLSVHMVSSISTILGGYPVSPRSPILCLLCLLLAVTVSWCCLVMLRRAIPCCNLFPPDTKLTNRLSNATGSTAFGLRNASRLISSSRVKTGCCGRRSGSR</sequence>
<dbReference type="EMBL" id="JAUEPO010000002">
    <property type="protein sequence ID" value="KAK3332600.1"/>
    <property type="molecule type" value="Genomic_DNA"/>
</dbReference>
<evidence type="ECO:0000256" key="1">
    <source>
        <dbReference type="SAM" id="Phobius"/>
    </source>
</evidence>
<dbReference type="Proteomes" id="UP001286456">
    <property type="component" value="Unassembled WGS sequence"/>
</dbReference>
<evidence type="ECO:0000313" key="3">
    <source>
        <dbReference type="Proteomes" id="UP001286456"/>
    </source>
</evidence>
<keyword evidence="3" id="KW-1185">Reference proteome</keyword>